<dbReference type="Gene3D" id="1.10.357.10">
    <property type="entry name" value="Tetracycline Repressor, domain 2"/>
    <property type="match status" value="1"/>
</dbReference>
<evidence type="ECO:0000313" key="4">
    <source>
        <dbReference type="EMBL" id="GGZ23773.1"/>
    </source>
</evidence>
<feature type="domain" description="HTH tetR-type" evidence="3">
    <location>
        <begin position="14"/>
        <end position="74"/>
    </location>
</feature>
<dbReference type="InterPro" id="IPR050109">
    <property type="entry name" value="HTH-type_TetR-like_transc_reg"/>
</dbReference>
<dbReference type="InterPro" id="IPR009057">
    <property type="entry name" value="Homeodomain-like_sf"/>
</dbReference>
<dbReference type="PANTHER" id="PTHR30328">
    <property type="entry name" value="TRANSCRIPTIONAL REPRESSOR"/>
    <property type="match status" value="1"/>
</dbReference>
<dbReference type="Proteomes" id="UP000619457">
    <property type="component" value="Unassembled WGS sequence"/>
</dbReference>
<dbReference type="AlphaFoldDB" id="A0A918UP06"/>
<evidence type="ECO:0000259" key="3">
    <source>
        <dbReference type="PROSITE" id="PS50977"/>
    </source>
</evidence>
<dbReference type="PROSITE" id="PS50977">
    <property type="entry name" value="HTH_TETR_2"/>
    <property type="match status" value="1"/>
</dbReference>
<keyword evidence="1 2" id="KW-0238">DNA-binding</keyword>
<evidence type="ECO:0000313" key="5">
    <source>
        <dbReference type="Proteomes" id="UP000619457"/>
    </source>
</evidence>
<dbReference type="GO" id="GO:0003677">
    <property type="term" value="F:DNA binding"/>
    <property type="evidence" value="ECO:0007669"/>
    <property type="project" value="UniProtKB-UniRule"/>
</dbReference>
<proteinExistence type="predicted"/>
<reference evidence="4" key="2">
    <citation type="submission" date="2020-09" db="EMBL/GenBank/DDBJ databases">
        <authorList>
            <person name="Sun Q."/>
            <person name="Kim S."/>
        </authorList>
    </citation>
    <scope>NUCLEOTIDE SEQUENCE</scope>
    <source>
        <strain evidence="4">KCTC 12368</strain>
    </source>
</reference>
<gene>
    <name evidence="4" type="ORF">GCM10007049_15980</name>
</gene>
<dbReference type="PRINTS" id="PR00455">
    <property type="entry name" value="HTHTETR"/>
</dbReference>
<protein>
    <submittedName>
        <fullName evidence="4">TetR family transcriptional regulator</fullName>
    </submittedName>
</protein>
<accession>A0A918UP06</accession>
<dbReference type="InterPro" id="IPR001647">
    <property type="entry name" value="HTH_TetR"/>
</dbReference>
<name>A0A918UP06_9BACT</name>
<evidence type="ECO:0000256" key="2">
    <source>
        <dbReference type="PROSITE-ProRule" id="PRU00335"/>
    </source>
</evidence>
<reference evidence="4" key="1">
    <citation type="journal article" date="2014" name="Int. J. Syst. Evol. Microbiol.">
        <title>Complete genome sequence of Corynebacterium casei LMG S-19264T (=DSM 44701T), isolated from a smear-ripened cheese.</title>
        <authorList>
            <consortium name="US DOE Joint Genome Institute (JGI-PGF)"/>
            <person name="Walter F."/>
            <person name="Albersmeier A."/>
            <person name="Kalinowski J."/>
            <person name="Ruckert C."/>
        </authorList>
    </citation>
    <scope>NUCLEOTIDE SEQUENCE</scope>
    <source>
        <strain evidence="4">KCTC 12368</strain>
    </source>
</reference>
<keyword evidence="5" id="KW-1185">Reference proteome</keyword>
<dbReference type="EMBL" id="BMWX01000002">
    <property type="protein sequence ID" value="GGZ23773.1"/>
    <property type="molecule type" value="Genomic_DNA"/>
</dbReference>
<comment type="caution">
    <text evidence="4">The sequence shown here is derived from an EMBL/GenBank/DDBJ whole genome shotgun (WGS) entry which is preliminary data.</text>
</comment>
<dbReference type="SUPFAM" id="SSF46689">
    <property type="entry name" value="Homeodomain-like"/>
    <property type="match status" value="1"/>
</dbReference>
<dbReference type="PANTHER" id="PTHR30328:SF54">
    <property type="entry name" value="HTH-TYPE TRANSCRIPTIONAL REPRESSOR SCO4008"/>
    <property type="match status" value="1"/>
</dbReference>
<dbReference type="Pfam" id="PF00440">
    <property type="entry name" value="TetR_N"/>
    <property type="match status" value="1"/>
</dbReference>
<feature type="DNA-binding region" description="H-T-H motif" evidence="2">
    <location>
        <begin position="37"/>
        <end position="56"/>
    </location>
</feature>
<organism evidence="4 5">
    <name type="scientific">Echinicola pacifica</name>
    <dbReference type="NCBI Taxonomy" id="346377"/>
    <lineage>
        <taxon>Bacteria</taxon>
        <taxon>Pseudomonadati</taxon>
        <taxon>Bacteroidota</taxon>
        <taxon>Cytophagia</taxon>
        <taxon>Cytophagales</taxon>
        <taxon>Cyclobacteriaceae</taxon>
        <taxon>Echinicola</taxon>
    </lineage>
</organism>
<dbReference type="RefSeq" id="WP_018471823.1">
    <property type="nucleotide sequence ID" value="NZ_BMWX01000002.1"/>
</dbReference>
<sequence>MARKIPEGEFRNKERTKLKLIQAVGVIIRTEGYTKLGVNRIADTAGVSKKLIYRYFGNADKLIETYVKGEDYWMMFSTSDQEPIEESVEDQGQAAIARMLKSLYEHLESSPEARKIIVWEISEKSQLMKEVSQNREKFGAPILAQLDAFFDSSDIDIRGILSLLLGGIYYINLHSNSTGGNFCEIENQSEERKKRIFKSLEAILEWTYEEAGKQKTREKTPSK</sequence>
<evidence type="ECO:0000256" key="1">
    <source>
        <dbReference type="ARBA" id="ARBA00023125"/>
    </source>
</evidence>